<keyword evidence="4" id="KW-1185">Reference proteome</keyword>
<feature type="chain" id="PRO_5038276911" description="Secreted protein" evidence="1">
    <location>
        <begin position="30"/>
        <end position="172"/>
    </location>
</feature>
<dbReference type="Proteomes" id="UP000828236">
    <property type="component" value="Unassembled WGS sequence"/>
</dbReference>
<reference evidence="3" key="4">
    <citation type="journal article" date="2022" name="Res Sq">
        <title>Comparative Genomics Reveals Insights into the Divergent Evolution of Astigmatic Mites and Household Pest Adaptations.</title>
        <authorList>
            <person name="Xiong Q."/>
            <person name="Wan A.T.-Y."/>
            <person name="Liu X.-Y."/>
            <person name="Fung C.S.-H."/>
            <person name="Xiao X."/>
            <person name="Malainual N."/>
            <person name="Hou J."/>
            <person name="Wang L."/>
            <person name="Wang M."/>
            <person name="Yang K."/>
            <person name="Cui Y."/>
            <person name="Leung E."/>
            <person name="Nong W."/>
            <person name="Shin S.-K."/>
            <person name="Au S."/>
            <person name="Jeong K.Y."/>
            <person name="Chew F.T."/>
            <person name="Hui J."/>
            <person name="Leung T.F."/>
            <person name="Tungtrongchitr A."/>
            <person name="Zhong N."/>
            <person name="Liu Z."/>
            <person name="Tsui S."/>
        </authorList>
    </citation>
    <scope>NUCLEOTIDE SEQUENCE</scope>
    <source>
        <strain evidence="3">Derf</strain>
        <tissue evidence="3">Whole organism</tissue>
    </source>
</reference>
<dbReference type="Proteomes" id="UP000790347">
    <property type="component" value="Unassembled WGS sequence"/>
</dbReference>
<dbReference type="EMBL" id="ASGP02000007">
    <property type="protein sequence ID" value="KAH9497554.1"/>
    <property type="molecule type" value="Genomic_DNA"/>
</dbReference>
<organism evidence="3 4">
    <name type="scientific">Dermatophagoides farinae</name>
    <name type="common">American house dust mite</name>
    <dbReference type="NCBI Taxonomy" id="6954"/>
    <lineage>
        <taxon>Eukaryota</taxon>
        <taxon>Metazoa</taxon>
        <taxon>Ecdysozoa</taxon>
        <taxon>Arthropoda</taxon>
        <taxon>Chelicerata</taxon>
        <taxon>Arachnida</taxon>
        <taxon>Acari</taxon>
        <taxon>Acariformes</taxon>
        <taxon>Sarcoptiformes</taxon>
        <taxon>Astigmata</taxon>
        <taxon>Psoroptidia</taxon>
        <taxon>Analgoidea</taxon>
        <taxon>Pyroglyphidae</taxon>
        <taxon>Dermatophagoidinae</taxon>
        <taxon>Dermatophagoides</taxon>
    </lineage>
</organism>
<accession>A0A922HRD2</accession>
<dbReference type="EMBL" id="ASGP02000007">
    <property type="protein sequence ID" value="KAH9497555.1"/>
    <property type="molecule type" value="Genomic_DNA"/>
</dbReference>
<reference evidence="2" key="3">
    <citation type="journal article" date="2021" name="World Allergy Organ. J.">
        <title>Chromosome-level assembly of Dermatophagoides farinae genome and transcriptome reveals two novel allergens Der f 37 and Der f 39.</title>
        <authorList>
            <person name="Chen J."/>
            <person name="Cai Z."/>
            <person name="Fan D."/>
            <person name="Hu J."/>
            <person name="Hou Y."/>
            <person name="He Y."/>
            <person name="Zhang Z."/>
            <person name="Zhao Z."/>
            <person name="Gao P."/>
            <person name="Hu W."/>
            <person name="Sun J."/>
            <person name="Li J."/>
            <person name="Ji K."/>
        </authorList>
    </citation>
    <scope>NUCLEOTIDE SEQUENCE</scope>
    <source>
        <strain evidence="2">JKM2019</strain>
    </source>
</reference>
<evidence type="ECO:0000313" key="4">
    <source>
        <dbReference type="Proteomes" id="UP000790347"/>
    </source>
</evidence>
<feature type="signal peptide" evidence="1">
    <location>
        <begin position="1"/>
        <end position="29"/>
    </location>
</feature>
<name>A0A922HRD2_DERFA</name>
<gene>
    <name evidence="3" type="ORF">DERF_013532</name>
    <name evidence="2" type="ORF">HUG17_1095</name>
</gene>
<evidence type="ECO:0008006" key="5">
    <source>
        <dbReference type="Google" id="ProtNLM"/>
    </source>
</evidence>
<dbReference type="OrthoDB" id="6515351at2759"/>
<evidence type="ECO:0000256" key="1">
    <source>
        <dbReference type="SAM" id="SignalP"/>
    </source>
</evidence>
<keyword evidence="1" id="KW-0732">Signal</keyword>
<evidence type="ECO:0000313" key="2">
    <source>
        <dbReference type="EMBL" id="KAH7645557.1"/>
    </source>
</evidence>
<comment type="caution">
    <text evidence="3">The sequence shown here is derived from an EMBL/GenBank/DDBJ whole genome shotgun (WGS) entry which is preliminary data.</text>
</comment>
<protein>
    <recommendedName>
        <fullName evidence="5">Secreted protein</fullName>
    </recommendedName>
</protein>
<sequence length="172" mass="19786">MNSAISIRMSTIISLLSILSSCFTAITLAQRSQGLNNQLQAGQDYIDIPVRAGYRIVGDDNEGYLEDGIIVKTKGTGYIDPRYRKKYFTTTITDDDGVDVDENNRRFDVSSLYRSPMQESMPTIRKRRFDQYFNTKKIESSASSSYSPRYYTSFPKKYLKSEIIYGRRATDW</sequence>
<proteinExistence type="predicted"/>
<dbReference type="EMBL" id="SDOV01000001">
    <property type="protein sequence ID" value="KAH7645557.1"/>
    <property type="molecule type" value="Genomic_DNA"/>
</dbReference>
<reference evidence="3" key="1">
    <citation type="submission" date="2013-05" db="EMBL/GenBank/DDBJ databases">
        <authorList>
            <person name="Yim A.K.Y."/>
            <person name="Chan T.F."/>
            <person name="Ji K.M."/>
            <person name="Liu X.Y."/>
            <person name="Zhou J.W."/>
            <person name="Li R.Q."/>
            <person name="Yang K.Y."/>
            <person name="Li J."/>
            <person name="Li M."/>
            <person name="Law P.T.W."/>
            <person name="Wu Y.L."/>
            <person name="Cai Z.L."/>
            <person name="Qin H."/>
            <person name="Bao Y."/>
            <person name="Leung R.K.K."/>
            <person name="Ng P.K.S."/>
            <person name="Zou J."/>
            <person name="Zhong X.J."/>
            <person name="Ran P.X."/>
            <person name="Zhong N.S."/>
            <person name="Liu Z.G."/>
            <person name="Tsui S.K.W."/>
        </authorList>
    </citation>
    <scope>NUCLEOTIDE SEQUENCE</scope>
    <source>
        <strain evidence="3">Derf</strain>
        <tissue evidence="3">Whole organism</tissue>
    </source>
</reference>
<evidence type="ECO:0000313" key="3">
    <source>
        <dbReference type="EMBL" id="KAH9497554.1"/>
    </source>
</evidence>
<reference evidence="2" key="2">
    <citation type="submission" date="2020-06" db="EMBL/GenBank/DDBJ databases">
        <authorList>
            <person name="Ji K."/>
            <person name="Li J."/>
        </authorList>
    </citation>
    <scope>NUCLEOTIDE SEQUENCE</scope>
    <source>
        <strain evidence="2">JKM2019</strain>
        <tissue evidence="2">Whole body</tissue>
    </source>
</reference>
<dbReference type="AlphaFoldDB" id="A0A922HRD2"/>